<dbReference type="InterPro" id="IPR044730">
    <property type="entry name" value="RNase_H-like_dom_plant"/>
</dbReference>
<gene>
    <name evidence="1" type="ORF">V6N12_066936</name>
</gene>
<dbReference type="SUPFAM" id="SSF53098">
    <property type="entry name" value="Ribonuclease H-like"/>
    <property type="match status" value="1"/>
</dbReference>
<dbReference type="Proteomes" id="UP001472677">
    <property type="component" value="Unassembled WGS sequence"/>
</dbReference>
<reference evidence="1 2" key="1">
    <citation type="journal article" date="2024" name="G3 (Bethesda)">
        <title>Genome assembly of Hibiscus sabdariffa L. provides insights into metabolisms of medicinal natural products.</title>
        <authorList>
            <person name="Kim T."/>
        </authorList>
    </citation>
    <scope>NUCLEOTIDE SEQUENCE [LARGE SCALE GENOMIC DNA]</scope>
    <source>
        <strain evidence="1">TK-2024</strain>
        <tissue evidence="1">Old leaves</tissue>
    </source>
</reference>
<dbReference type="PANTHER" id="PTHR47723:SF19">
    <property type="entry name" value="POLYNUCLEOTIDYL TRANSFERASE, RIBONUCLEASE H-LIKE SUPERFAMILY PROTEIN"/>
    <property type="match status" value="1"/>
</dbReference>
<dbReference type="CDD" id="cd06222">
    <property type="entry name" value="RNase_H_like"/>
    <property type="match status" value="1"/>
</dbReference>
<keyword evidence="2" id="KW-1185">Reference proteome</keyword>
<dbReference type="InterPro" id="IPR053151">
    <property type="entry name" value="RNase_H-like"/>
</dbReference>
<sequence>MNIDGAMLSNGSKGGIGGIVCNCFGACLGTFSLSIGSGPPIMAELEAINHGLDFFFSRGKFVSSRLILESDSVIVIDWISNPSLCPLIFEALVASCRKIIEVNSVISDSFLDILTH</sequence>
<dbReference type="EMBL" id="JBBPBM010000247">
    <property type="protein sequence ID" value="KAK8498795.1"/>
    <property type="molecule type" value="Genomic_DNA"/>
</dbReference>
<evidence type="ECO:0000313" key="1">
    <source>
        <dbReference type="EMBL" id="KAK8498795.1"/>
    </source>
</evidence>
<comment type="caution">
    <text evidence="1">The sequence shown here is derived from an EMBL/GenBank/DDBJ whole genome shotgun (WGS) entry which is preliminary data.</text>
</comment>
<dbReference type="Gene3D" id="3.30.420.10">
    <property type="entry name" value="Ribonuclease H-like superfamily/Ribonuclease H"/>
    <property type="match status" value="1"/>
</dbReference>
<dbReference type="Pfam" id="PF13456">
    <property type="entry name" value="RVT_3"/>
    <property type="match status" value="1"/>
</dbReference>
<organism evidence="1 2">
    <name type="scientific">Hibiscus sabdariffa</name>
    <name type="common">roselle</name>
    <dbReference type="NCBI Taxonomy" id="183260"/>
    <lineage>
        <taxon>Eukaryota</taxon>
        <taxon>Viridiplantae</taxon>
        <taxon>Streptophyta</taxon>
        <taxon>Embryophyta</taxon>
        <taxon>Tracheophyta</taxon>
        <taxon>Spermatophyta</taxon>
        <taxon>Magnoliopsida</taxon>
        <taxon>eudicotyledons</taxon>
        <taxon>Gunneridae</taxon>
        <taxon>Pentapetalae</taxon>
        <taxon>rosids</taxon>
        <taxon>malvids</taxon>
        <taxon>Malvales</taxon>
        <taxon>Malvaceae</taxon>
        <taxon>Malvoideae</taxon>
        <taxon>Hibiscus</taxon>
    </lineage>
</organism>
<dbReference type="InterPro" id="IPR036397">
    <property type="entry name" value="RNaseH_sf"/>
</dbReference>
<evidence type="ECO:0000313" key="2">
    <source>
        <dbReference type="Proteomes" id="UP001472677"/>
    </source>
</evidence>
<accession>A0ABR2AX37</accession>
<dbReference type="InterPro" id="IPR012337">
    <property type="entry name" value="RNaseH-like_sf"/>
</dbReference>
<dbReference type="PANTHER" id="PTHR47723">
    <property type="entry name" value="OS05G0353850 PROTEIN"/>
    <property type="match status" value="1"/>
</dbReference>
<name>A0ABR2AX37_9ROSI</name>
<dbReference type="InterPro" id="IPR002156">
    <property type="entry name" value="RNaseH_domain"/>
</dbReference>
<protein>
    <submittedName>
        <fullName evidence="1">Uncharacterized protein</fullName>
    </submittedName>
</protein>
<proteinExistence type="predicted"/>